<evidence type="ECO:0000256" key="6">
    <source>
        <dbReference type="ARBA" id="ARBA00023136"/>
    </source>
</evidence>
<keyword evidence="10" id="KW-1185">Reference proteome</keyword>
<keyword evidence="5 7" id="KW-1133">Transmembrane helix</keyword>
<evidence type="ECO:0000259" key="8">
    <source>
        <dbReference type="PROSITE" id="PS50928"/>
    </source>
</evidence>
<name>A0ABU9LQ59_9BACT</name>
<proteinExistence type="inferred from homology"/>
<evidence type="ECO:0000256" key="5">
    <source>
        <dbReference type="ARBA" id="ARBA00022989"/>
    </source>
</evidence>
<gene>
    <name evidence="9" type="ORF">AAFH49_00965</name>
</gene>
<dbReference type="InterPro" id="IPR000515">
    <property type="entry name" value="MetI-like"/>
</dbReference>
<dbReference type="InterPro" id="IPR050366">
    <property type="entry name" value="BP-dependent_transpt_permease"/>
</dbReference>
<evidence type="ECO:0000256" key="4">
    <source>
        <dbReference type="ARBA" id="ARBA00022692"/>
    </source>
</evidence>
<dbReference type="Gene3D" id="1.10.3720.10">
    <property type="entry name" value="MetI-like"/>
    <property type="match status" value="1"/>
</dbReference>
<evidence type="ECO:0000256" key="7">
    <source>
        <dbReference type="RuleBase" id="RU363032"/>
    </source>
</evidence>
<organism evidence="9 10">
    <name type="scientific">Hymenobacter segetis</name>
    <dbReference type="NCBI Taxonomy" id="2025509"/>
    <lineage>
        <taxon>Bacteria</taxon>
        <taxon>Pseudomonadati</taxon>
        <taxon>Bacteroidota</taxon>
        <taxon>Cytophagia</taxon>
        <taxon>Cytophagales</taxon>
        <taxon>Hymenobacteraceae</taxon>
        <taxon>Hymenobacter</taxon>
    </lineage>
</organism>
<evidence type="ECO:0000256" key="3">
    <source>
        <dbReference type="ARBA" id="ARBA00022475"/>
    </source>
</evidence>
<keyword evidence="6 7" id="KW-0472">Membrane</keyword>
<dbReference type="InterPro" id="IPR035906">
    <property type="entry name" value="MetI-like_sf"/>
</dbReference>
<evidence type="ECO:0000313" key="10">
    <source>
        <dbReference type="Proteomes" id="UP001479606"/>
    </source>
</evidence>
<feature type="transmembrane region" description="Helical" evidence="7">
    <location>
        <begin position="124"/>
        <end position="148"/>
    </location>
</feature>
<dbReference type="SUPFAM" id="SSF161098">
    <property type="entry name" value="MetI-like"/>
    <property type="match status" value="1"/>
</dbReference>
<feature type="transmembrane region" description="Helical" evidence="7">
    <location>
        <begin position="179"/>
        <end position="203"/>
    </location>
</feature>
<keyword evidence="2 7" id="KW-0813">Transport</keyword>
<dbReference type="RefSeq" id="WP_342295296.1">
    <property type="nucleotide sequence ID" value="NZ_JBCEVZ010000001.1"/>
</dbReference>
<feature type="domain" description="ABC transmembrane type-1" evidence="8">
    <location>
        <begin position="76"/>
        <end position="318"/>
    </location>
</feature>
<dbReference type="Proteomes" id="UP001479606">
    <property type="component" value="Unassembled WGS sequence"/>
</dbReference>
<comment type="subcellular location">
    <subcellularLocation>
        <location evidence="1 7">Cell membrane</location>
        <topology evidence="1 7">Multi-pass membrane protein</topology>
    </subcellularLocation>
</comment>
<sequence>MAVLTSFRPTWPQRLALGWLGLLVLVAAAVPLLPLPYPPGTPDLAHMTVPPFSATRHWLGTDPQGRDVLSILVYGTRTAVLLTLPAALLAALVGGLAGAAAGFWGNTARAPLSYWLMGAGSVWWGLQLPIPTLGMGLILIGAILAVSATSRSRPLPTCPLPVNALVMGTATALDTIPRLIVVVAVVASIGLSVPGLLAVLVLTTWPPMARLVRAQMLRVRHLPFVEAARAAGLSEGQVWFRHALPHALHPLRTALPLSIAGLLGLESTLSFLGIGLPPEVASWGRLLATVRSEPSAWWVLLFPSLLLTMSILSLNTLSRLLNPRT</sequence>
<dbReference type="Pfam" id="PF00528">
    <property type="entry name" value="BPD_transp_1"/>
    <property type="match status" value="1"/>
</dbReference>
<comment type="caution">
    <text evidence="9">The sequence shown here is derived from an EMBL/GenBank/DDBJ whole genome shotgun (WGS) entry which is preliminary data.</text>
</comment>
<feature type="transmembrane region" description="Helical" evidence="7">
    <location>
        <begin position="16"/>
        <end position="37"/>
    </location>
</feature>
<feature type="transmembrane region" description="Helical" evidence="7">
    <location>
        <begin position="79"/>
        <end position="104"/>
    </location>
</feature>
<evidence type="ECO:0000313" key="9">
    <source>
        <dbReference type="EMBL" id="MEL5992758.1"/>
    </source>
</evidence>
<feature type="transmembrane region" description="Helical" evidence="7">
    <location>
        <begin position="296"/>
        <end position="317"/>
    </location>
</feature>
<dbReference type="PANTHER" id="PTHR43386:SF1">
    <property type="entry name" value="D,D-DIPEPTIDE TRANSPORT SYSTEM PERMEASE PROTEIN DDPC-RELATED"/>
    <property type="match status" value="1"/>
</dbReference>
<dbReference type="EMBL" id="JBCEVZ010000001">
    <property type="protein sequence ID" value="MEL5992758.1"/>
    <property type="molecule type" value="Genomic_DNA"/>
</dbReference>
<dbReference type="PROSITE" id="PS50928">
    <property type="entry name" value="ABC_TM1"/>
    <property type="match status" value="1"/>
</dbReference>
<dbReference type="CDD" id="cd06261">
    <property type="entry name" value="TM_PBP2"/>
    <property type="match status" value="1"/>
</dbReference>
<keyword evidence="3" id="KW-1003">Cell membrane</keyword>
<reference evidence="9 10" key="1">
    <citation type="journal article" date="2018" name="Arch. Microbiol.">
        <title>Hymenobacter segetis sp. nov., isolated from soil.</title>
        <authorList>
            <person name="Ten L.N."/>
            <person name="Lim S.J."/>
            <person name="Kim B.O."/>
            <person name="Kang I.K."/>
            <person name="Jung H.Y."/>
        </authorList>
    </citation>
    <scope>NUCLEOTIDE SEQUENCE [LARGE SCALE GENOMIC DNA]</scope>
    <source>
        <strain evidence="9 10">S7-3-11</strain>
    </source>
</reference>
<evidence type="ECO:0000256" key="1">
    <source>
        <dbReference type="ARBA" id="ARBA00004651"/>
    </source>
</evidence>
<dbReference type="PANTHER" id="PTHR43386">
    <property type="entry name" value="OLIGOPEPTIDE TRANSPORT SYSTEM PERMEASE PROTEIN APPC"/>
    <property type="match status" value="1"/>
</dbReference>
<comment type="similarity">
    <text evidence="7">Belongs to the binding-protein-dependent transport system permease family.</text>
</comment>
<accession>A0ABU9LQ59</accession>
<protein>
    <submittedName>
        <fullName evidence="9">ABC transporter permease</fullName>
    </submittedName>
</protein>
<evidence type="ECO:0000256" key="2">
    <source>
        <dbReference type="ARBA" id="ARBA00022448"/>
    </source>
</evidence>
<keyword evidence="4 7" id="KW-0812">Transmembrane</keyword>